<evidence type="ECO:0000313" key="4">
    <source>
        <dbReference type="Proteomes" id="UP001428817"/>
    </source>
</evidence>
<dbReference type="RefSeq" id="WP_185060049.1">
    <property type="nucleotide sequence ID" value="NZ_BAABJP010000024.1"/>
</dbReference>
<dbReference type="NCBIfam" id="NF005899">
    <property type="entry name" value="PRK07869.1"/>
    <property type="match status" value="1"/>
</dbReference>
<reference evidence="4" key="1">
    <citation type="journal article" date="2019" name="Int. J. Syst. Evol. Microbiol.">
        <title>The Global Catalogue of Microorganisms (GCM) 10K type strain sequencing project: providing services to taxonomists for standard genome sequencing and annotation.</title>
        <authorList>
            <consortium name="The Broad Institute Genomics Platform"/>
            <consortium name="The Broad Institute Genome Sequencing Center for Infectious Disease"/>
            <person name="Wu L."/>
            <person name="Ma J."/>
        </authorList>
    </citation>
    <scope>NUCLEOTIDE SEQUENCE [LARGE SCALE GENOMIC DNA]</scope>
    <source>
        <strain evidence="4">JCM 18303</strain>
    </source>
</reference>
<gene>
    <name evidence="3" type="ORF">GCM10023321_45430</name>
</gene>
<dbReference type="InterPro" id="IPR020556">
    <property type="entry name" value="Amidase_CS"/>
</dbReference>
<dbReference type="PANTHER" id="PTHR11895:SF7">
    <property type="entry name" value="GLUTAMYL-TRNA(GLN) AMIDOTRANSFERASE SUBUNIT A, MITOCHONDRIAL"/>
    <property type="match status" value="1"/>
</dbReference>
<organism evidence="3 4">
    <name type="scientific">Pseudonocardia eucalypti</name>
    <dbReference type="NCBI Taxonomy" id="648755"/>
    <lineage>
        <taxon>Bacteria</taxon>
        <taxon>Bacillati</taxon>
        <taxon>Actinomycetota</taxon>
        <taxon>Actinomycetes</taxon>
        <taxon>Pseudonocardiales</taxon>
        <taxon>Pseudonocardiaceae</taxon>
        <taxon>Pseudonocardia</taxon>
    </lineage>
</organism>
<name>A0ABP9QG18_9PSEU</name>
<dbReference type="PROSITE" id="PS00571">
    <property type="entry name" value="AMIDASES"/>
    <property type="match status" value="1"/>
</dbReference>
<dbReference type="Gene3D" id="3.90.1300.10">
    <property type="entry name" value="Amidase signature (AS) domain"/>
    <property type="match status" value="1"/>
</dbReference>
<dbReference type="Proteomes" id="UP001428817">
    <property type="component" value="Unassembled WGS sequence"/>
</dbReference>
<dbReference type="SUPFAM" id="SSF75304">
    <property type="entry name" value="Amidase signature (AS) enzymes"/>
    <property type="match status" value="1"/>
</dbReference>
<sequence length="466" mass="49624">MSERGVHAFTDDALADHDAVALAGLIRSGEISAAEAAKAALARARQVDPVLRGVAFWGEPPSGPGAEGPLAGVPTFVKDNTDVRDMPTNHGSAAFTAKPAPATGPFAAQLLGTGLVNLGKSRMPEFGFNATTEFMAEEPTRNPWHTAYSSGASSGGAAALVAAGVVPIAHANDGGGSIRIPAACCGLVGLKPTRGRHLESAQARQLPIKIISEGVVSRSVRDTATFWAAAERYHRNPALPPLGLVEGPASRRLRIGLLLDSVGGVRSDATTRAVVERTAKALVGMGHEVEPTRLPVGDEFMRDFTLYWGLLAFLAGTFGRRTFDPSFDTSRLDGLTVGLRALYRRRFPHTPATLYRLARVKAAYRRMFLRHDVVLSPVLAHTTPELGHISPTVPFDELLHRLTRYVAFTPLNNVAGSPAISLPTGSTDEGLPVGVQLSAAHGDERTLLELAFALEAETPWRRIQDQ</sequence>
<dbReference type="InterPro" id="IPR036928">
    <property type="entry name" value="AS_sf"/>
</dbReference>
<dbReference type="InterPro" id="IPR023631">
    <property type="entry name" value="Amidase_dom"/>
</dbReference>
<proteinExistence type="inferred from homology"/>
<evidence type="ECO:0000256" key="1">
    <source>
        <dbReference type="ARBA" id="ARBA00009199"/>
    </source>
</evidence>
<comment type="caution">
    <text evidence="3">The sequence shown here is derived from an EMBL/GenBank/DDBJ whole genome shotgun (WGS) entry which is preliminary data.</text>
</comment>
<evidence type="ECO:0000259" key="2">
    <source>
        <dbReference type="Pfam" id="PF01425"/>
    </source>
</evidence>
<feature type="domain" description="Amidase" evidence="2">
    <location>
        <begin position="66"/>
        <end position="448"/>
    </location>
</feature>
<protein>
    <submittedName>
        <fullName evidence="3">Amidase</fullName>
    </submittedName>
</protein>
<evidence type="ECO:0000313" key="3">
    <source>
        <dbReference type="EMBL" id="GAA5161337.1"/>
    </source>
</evidence>
<dbReference type="PANTHER" id="PTHR11895">
    <property type="entry name" value="TRANSAMIDASE"/>
    <property type="match status" value="1"/>
</dbReference>
<comment type="similarity">
    <text evidence="1">Belongs to the amidase family.</text>
</comment>
<accession>A0ABP9QG18</accession>
<dbReference type="Pfam" id="PF01425">
    <property type="entry name" value="Amidase"/>
    <property type="match status" value="1"/>
</dbReference>
<keyword evidence="4" id="KW-1185">Reference proteome</keyword>
<dbReference type="InterPro" id="IPR000120">
    <property type="entry name" value="Amidase"/>
</dbReference>
<dbReference type="EMBL" id="BAABJP010000024">
    <property type="protein sequence ID" value="GAA5161337.1"/>
    <property type="molecule type" value="Genomic_DNA"/>
</dbReference>